<protein>
    <recommendedName>
        <fullName evidence="7">Solute carrier family 40 member</fullName>
    </recommendedName>
</protein>
<evidence type="ECO:0000256" key="2">
    <source>
        <dbReference type="ARBA" id="ARBA00006279"/>
    </source>
</evidence>
<keyword evidence="7" id="KW-0406">Ion transport</keyword>
<gene>
    <name evidence="9" type="ORF">PG993_004678</name>
</gene>
<dbReference type="PANTHER" id="PTHR11660:SF57">
    <property type="entry name" value="SOLUTE CARRIER FAMILY 40 MEMBER"/>
    <property type="match status" value="1"/>
</dbReference>
<feature type="transmembrane region" description="Helical" evidence="7">
    <location>
        <begin position="288"/>
        <end position="315"/>
    </location>
</feature>
<dbReference type="EMBL" id="JAQQWK010000003">
    <property type="protein sequence ID" value="KAK8044654.1"/>
    <property type="molecule type" value="Genomic_DNA"/>
</dbReference>
<evidence type="ECO:0000256" key="4">
    <source>
        <dbReference type="ARBA" id="ARBA00022692"/>
    </source>
</evidence>
<organism evidence="9 10">
    <name type="scientific">Apiospora rasikravindrae</name>
    <dbReference type="NCBI Taxonomy" id="990691"/>
    <lineage>
        <taxon>Eukaryota</taxon>
        <taxon>Fungi</taxon>
        <taxon>Dikarya</taxon>
        <taxon>Ascomycota</taxon>
        <taxon>Pezizomycotina</taxon>
        <taxon>Sordariomycetes</taxon>
        <taxon>Xylariomycetidae</taxon>
        <taxon>Amphisphaeriales</taxon>
        <taxon>Apiosporaceae</taxon>
        <taxon>Apiospora</taxon>
    </lineage>
</organism>
<evidence type="ECO:0000313" key="9">
    <source>
        <dbReference type="EMBL" id="KAK8044654.1"/>
    </source>
</evidence>
<dbReference type="InterPro" id="IPR036259">
    <property type="entry name" value="MFS_trans_sf"/>
</dbReference>
<comment type="function">
    <text evidence="7">May be involved in iron transport and iron homeostasis.</text>
</comment>
<feature type="transmembrane region" description="Helical" evidence="7">
    <location>
        <begin position="50"/>
        <end position="68"/>
    </location>
</feature>
<comment type="subcellular location">
    <subcellularLocation>
        <location evidence="1 7">Membrane</location>
        <topology evidence="1 7">Multi-pass membrane protein</topology>
    </subcellularLocation>
</comment>
<name>A0ABR1TDI0_9PEZI</name>
<feature type="region of interest" description="Disordered" evidence="8">
    <location>
        <begin position="1"/>
        <end position="25"/>
    </location>
</feature>
<keyword evidence="4 7" id="KW-0812">Transmembrane</keyword>
<feature type="transmembrane region" description="Helical" evidence="7">
    <location>
        <begin position="448"/>
        <end position="472"/>
    </location>
</feature>
<keyword evidence="10" id="KW-1185">Reference proteome</keyword>
<dbReference type="Proteomes" id="UP001444661">
    <property type="component" value="Unassembled WGS sequence"/>
</dbReference>
<dbReference type="SUPFAM" id="SSF103473">
    <property type="entry name" value="MFS general substrate transporter"/>
    <property type="match status" value="1"/>
</dbReference>
<comment type="similarity">
    <text evidence="2 7">Belongs to the ferroportin (FP) (TC 2.A.100) family. SLC40A subfamily.</text>
</comment>
<dbReference type="Gene3D" id="1.20.1250.20">
    <property type="entry name" value="MFS general substrate transporter like domains"/>
    <property type="match status" value="1"/>
</dbReference>
<evidence type="ECO:0000256" key="5">
    <source>
        <dbReference type="ARBA" id="ARBA00022989"/>
    </source>
</evidence>
<evidence type="ECO:0000256" key="6">
    <source>
        <dbReference type="ARBA" id="ARBA00023136"/>
    </source>
</evidence>
<evidence type="ECO:0000313" key="10">
    <source>
        <dbReference type="Proteomes" id="UP001444661"/>
    </source>
</evidence>
<feature type="transmembrane region" description="Helical" evidence="7">
    <location>
        <begin position="184"/>
        <end position="202"/>
    </location>
</feature>
<evidence type="ECO:0000256" key="8">
    <source>
        <dbReference type="SAM" id="MobiDB-lite"/>
    </source>
</evidence>
<comment type="caution">
    <text evidence="9">The sequence shown here is derived from an EMBL/GenBank/DDBJ whole genome shotgun (WGS) entry which is preliminary data.</text>
</comment>
<keyword evidence="6 7" id="KW-0472">Membrane</keyword>
<comment type="caution">
    <text evidence="7">Lacks conserved residue(s) required for the propagation of feature annotation.</text>
</comment>
<dbReference type="PANTHER" id="PTHR11660">
    <property type="entry name" value="SOLUTE CARRIER FAMILY 40 MEMBER"/>
    <property type="match status" value="1"/>
</dbReference>
<dbReference type="Pfam" id="PF06963">
    <property type="entry name" value="FPN1"/>
    <property type="match status" value="1"/>
</dbReference>
<proteinExistence type="inferred from homology"/>
<reference evidence="9 10" key="1">
    <citation type="submission" date="2023-01" db="EMBL/GenBank/DDBJ databases">
        <title>Analysis of 21 Apiospora genomes using comparative genomics revels a genus with tremendous synthesis potential of carbohydrate active enzymes and secondary metabolites.</title>
        <authorList>
            <person name="Sorensen T."/>
        </authorList>
    </citation>
    <scope>NUCLEOTIDE SEQUENCE [LARGE SCALE GENOMIC DNA]</scope>
    <source>
        <strain evidence="9 10">CBS 33761</strain>
    </source>
</reference>
<feature type="transmembrane region" description="Helical" evidence="7">
    <location>
        <begin position="208"/>
        <end position="230"/>
    </location>
</feature>
<dbReference type="InterPro" id="IPR009716">
    <property type="entry name" value="Ferroportin-1"/>
</dbReference>
<dbReference type="CDD" id="cd17480">
    <property type="entry name" value="MFS_SLC40A1_like"/>
    <property type="match status" value="1"/>
</dbReference>
<feature type="transmembrane region" description="Helical" evidence="7">
    <location>
        <begin position="354"/>
        <end position="374"/>
    </location>
</feature>
<sequence>MANEQTPLLGTGETSDDASARQQHQQEGIPRSITRALYMSHVLSAWNSRLFQFGAVLYLAAIFPGTLLPMSIYAITRGLAAIIFAPAVGHYIDHGDRLQVVRVSIVGERLAVALSCAIFGLFASRGSMDSRWNTGLMALLAFLACIEKLCSTLNLISIEKDWVVVIAGNNETALRSLNAQMRRIDLLCKLFGPLFIALLVGFSTRFAIWVNLGMSLASVVVEYFAIARVYHEVDGLQIPKTSPQVRQPDTPINDSRAASYPLSHLNSVKIMFSKSAADFRLYFRHRALLPSMACALLYFTVLSFGGQMVTFLLASGYDTTRVGVARTFSVVFEVLATWVAPWLMSALGTVRAGLWFSTLQITMLVAGMAVFMAYREDNPMLAATGMVGGTVLSRVGLRGFDLCTQIIVQEDVEADIRGTFSSVESAWQNAFELLSYVLTMVFFRPQQFMVPALASIGATAVASCCYTSFVYIRRGHLLHPEKLAGACGCWPAKERQRERLLDHINSERDI</sequence>
<evidence type="ECO:0000256" key="3">
    <source>
        <dbReference type="ARBA" id="ARBA00022448"/>
    </source>
</evidence>
<keyword evidence="5 7" id="KW-1133">Transmembrane helix</keyword>
<evidence type="ECO:0000256" key="7">
    <source>
        <dbReference type="RuleBase" id="RU365065"/>
    </source>
</evidence>
<evidence type="ECO:0000256" key="1">
    <source>
        <dbReference type="ARBA" id="ARBA00004141"/>
    </source>
</evidence>
<accession>A0ABR1TDI0</accession>
<keyword evidence="3 7" id="KW-0813">Transport</keyword>
<feature type="transmembrane region" description="Helical" evidence="7">
    <location>
        <begin position="327"/>
        <end position="347"/>
    </location>
</feature>